<evidence type="ECO:0000259" key="1">
    <source>
        <dbReference type="SMART" id="SM01022"/>
    </source>
</evidence>
<organism evidence="2 3">
    <name type="scientific">Alkalibacterium thalassium</name>
    <dbReference type="NCBI Taxonomy" id="426701"/>
    <lineage>
        <taxon>Bacteria</taxon>
        <taxon>Bacillati</taxon>
        <taxon>Bacillota</taxon>
        <taxon>Bacilli</taxon>
        <taxon>Lactobacillales</taxon>
        <taxon>Carnobacteriaceae</taxon>
        <taxon>Alkalibacterium</taxon>
    </lineage>
</organism>
<gene>
    <name evidence="2" type="ORF">SAMN04488098_108111</name>
</gene>
<dbReference type="SUPFAM" id="SSF88697">
    <property type="entry name" value="PUA domain-like"/>
    <property type="match status" value="1"/>
</dbReference>
<dbReference type="RefSeq" id="WP_091268845.1">
    <property type="nucleotide sequence ID" value="NZ_FNFK01000081.1"/>
</dbReference>
<protein>
    <submittedName>
        <fullName evidence="2">Uncharacterized protein YhfF</fullName>
    </submittedName>
</protein>
<dbReference type="PIRSF" id="PIRSF021320">
    <property type="entry name" value="DUF984"/>
    <property type="match status" value="1"/>
</dbReference>
<dbReference type="PANTHER" id="PTHR39203:SF1">
    <property type="entry name" value="CYTOPLASMIC PROTEIN"/>
    <property type="match status" value="1"/>
</dbReference>
<accession>A0A1G9FL80</accession>
<reference evidence="3" key="1">
    <citation type="submission" date="2016-10" db="EMBL/GenBank/DDBJ databases">
        <authorList>
            <person name="Varghese N."/>
            <person name="Submissions S."/>
        </authorList>
    </citation>
    <scope>NUCLEOTIDE SEQUENCE [LARGE SCALE GENOMIC DNA]</scope>
    <source>
        <strain evidence="3">DSM 19181</strain>
    </source>
</reference>
<dbReference type="OrthoDB" id="9807542at2"/>
<dbReference type="CDD" id="cd06553">
    <property type="entry name" value="ASCH_Ef3133_like"/>
    <property type="match status" value="1"/>
</dbReference>
<dbReference type="Pfam" id="PF04266">
    <property type="entry name" value="ASCH"/>
    <property type="match status" value="1"/>
</dbReference>
<dbReference type="Proteomes" id="UP000199433">
    <property type="component" value="Unassembled WGS sequence"/>
</dbReference>
<evidence type="ECO:0000313" key="3">
    <source>
        <dbReference type="Proteomes" id="UP000199433"/>
    </source>
</evidence>
<proteinExistence type="predicted"/>
<dbReference type="STRING" id="426701.SAMN04488098_108111"/>
<sequence length="146" mass="16807">MKAKMLWNKFIEKHQEYKGKSYDAWSYGVQKDELAELTKKGIKTATASAYDLYQVDNDPLPQVCEFSVVLGSKDNAVCIIRTTKVTVLPFSEVTAEHAFKEGEGDKSLAAWRKEHESLFTQWLKEENLEFNVNSLVVCEEFEVVYR</sequence>
<dbReference type="InterPro" id="IPR007374">
    <property type="entry name" value="ASCH_domain"/>
</dbReference>
<dbReference type="Gene3D" id="3.10.400.10">
    <property type="entry name" value="Sulfate adenylyltransferase"/>
    <property type="match status" value="1"/>
</dbReference>
<dbReference type="SMART" id="SM01022">
    <property type="entry name" value="ASCH"/>
    <property type="match status" value="1"/>
</dbReference>
<dbReference type="PANTHER" id="PTHR39203">
    <property type="entry name" value="CYTOPLASMIC PROTEIN-RELATED"/>
    <property type="match status" value="1"/>
</dbReference>
<dbReference type="EMBL" id="FNFK01000081">
    <property type="protein sequence ID" value="SDK89127.1"/>
    <property type="molecule type" value="Genomic_DNA"/>
</dbReference>
<keyword evidence="3" id="KW-1185">Reference proteome</keyword>
<feature type="domain" description="ASCH" evidence="1">
    <location>
        <begin position="27"/>
        <end position="145"/>
    </location>
</feature>
<dbReference type="InterPro" id="IPR015947">
    <property type="entry name" value="PUA-like_sf"/>
</dbReference>
<dbReference type="AlphaFoldDB" id="A0A1G9FL80"/>
<dbReference type="InterPro" id="IPR009326">
    <property type="entry name" value="DUF984"/>
</dbReference>
<name>A0A1G9FL80_9LACT</name>
<evidence type="ECO:0000313" key="2">
    <source>
        <dbReference type="EMBL" id="SDK89127.1"/>
    </source>
</evidence>